<dbReference type="InterPro" id="IPR045570">
    <property type="entry name" value="Metalloprtase-TldD/E_cen_dom"/>
</dbReference>
<dbReference type="SUPFAM" id="SSF111283">
    <property type="entry name" value="Putative modulator of DNA gyrase, PmbA/TldD"/>
    <property type="match status" value="1"/>
</dbReference>
<dbReference type="EMBL" id="LR217703">
    <property type="protein sequence ID" value="VFP79971.1"/>
    <property type="molecule type" value="Genomic_DNA"/>
</dbReference>
<dbReference type="Proteomes" id="UP000294412">
    <property type="component" value="Chromosome"/>
</dbReference>
<dbReference type="InterPro" id="IPR036059">
    <property type="entry name" value="TldD/PmbA_sf"/>
</dbReference>
<protein>
    <submittedName>
        <fullName evidence="3">Metalloprotease PmbA</fullName>
        <ecNumber evidence="3">3.4.-.-</ecNumber>
    </submittedName>
</protein>
<organism evidence="3 4">
    <name type="scientific">Candidatus Erwinia haradaeae</name>
    <dbReference type="NCBI Taxonomy" id="1922217"/>
    <lineage>
        <taxon>Bacteria</taxon>
        <taxon>Pseudomonadati</taxon>
        <taxon>Pseudomonadota</taxon>
        <taxon>Gammaproteobacteria</taxon>
        <taxon>Enterobacterales</taxon>
        <taxon>Erwiniaceae</taxon>
        <taxon>Erwinia</taxon>
    </lineage>
</organism>
<dbReference type="Pfam" id="PF19290">
    <property type="entry name" value="PmbA_TldD_2nd"/>
    <property type="match status" value="1"/>
</dbReference>
<feature type="domain" description="Metalloprotease TldD/E C-terminal" evidence="1">
    <location>
        <begin position="243"/>
        <end position="451"/>
    </location>
</feature>
<dbReference type="InterPro" id="IPR035068">
    <property type="entry name" value="TldD/PmbA_N"/>
</dbReference>
<dbReference type="Gene3D" id="3.30.2290.10">
    <property type="entry name" value="PmbA/TldD superfamily"/>
    <property type="match status" value="1"/>
</dbReference>
<proteinExistence type="predicted"/>
<feature type="domain" description="Metalloprotease TldD/E central" evidence="2">
    <location>
        <begin position="129"/>
        <end position="236"/>
    </location>
</feature>
<dbReference type="OrthoDB" id="9803618at2"/>
<dbReference type="AlphaFoldDB" id="A0A451D2U4"/>
<name>A0A451D2U4_9GAMM</name>
<dbReference type="PANTHER" id="PTHR43421:SF1">
    <property type="entry name" value="METALLOPROTEASE PMBA"/>
    <property type="match status" value="1"/>
</dbReference>
<dbReference type="GO" id="GO:0006508">
    <property type="term" value="P:proteolysis"/>
    <property type="evidence" value="ECO:0007669"/>
    <property type="project" value="UniProtKB-KW"/>
</dbReference>
<dbReference type="InterPro" id="IPR045569">
    <property type="entry name" value="Metalloprtase-TldD/E_C"/>
</dbReference>
<keyword evidence="3" id="KW-0645">Protease</keyword>
<evidence type="ECO:0000259" key="1">
    <source>
        <dbReference type="Pfam" id="PF19289"/>
    </source>
</evidence>
<accession>A0A451D2U4</accession>
<dbReference type="PANTHER" id="PTHR43421">
    <property type="entry name" value="METALLOPROTEASE PMBA"/>
    <property type="match status" value="1"/>
</dbReference>
<dbReference type="GO" id="GO:0008237">
    <property type="term" value="F:metallopeptidase activity"/>
    <property type="evidence" value="ECO:0007669"/>
    <property type="project" value="UniProtKB-KW"/>
</dbReference>
<dbReference type="NCBIfam" id="NF008268">
    <property type="entry name" value="PRK11040.1"/>
    <property type="match status" value="1"/>
</dbReference>
<keyword evidence="3" id="KW-0482">Metalloprotease</keyword>
<dbReference type="RefSeq" id="WP_157993663.1">
    <property type="nucleotide sequence ID" value="NZ_LR217703.1"/>
</dbReference>
<evidence type="ECO:0000313" key="4">
    <source>
        <dbReference type="Proteomes" id="UP000294412"/>
    </source>
</evidence>
<dbReference type="Pfam" id="PF19289">
    <property type="entry name" value="PmbA_TldD_3rd"/>
    <property type="match status" value="1"/>
</dbReference>
<dbReference type="InterPro" id="IPR047657">
    <property type="entry name" value="PmbA"/>
</dbReference>
<keyword evidence="3" id="KW-0378">Hydrolase</keyword>
<dbReference type="EC" id="3.4.-.-" evidence="3"/>
<evidence type="ECO:0000259" key="2">
    <source>
        <dbReference type="Pfam" id="PF19290"/>
    </source>
</evidence>
<gene>
    <name evidence="3" type="primary">pmbA</name>
    <name evidence="3" type="ORF">ERCICUMA2628_479</name>
</gene>
<sequence>MKEASYIVHSFDIKKQRASLEKIVSIVLDLVQKYCDGAQIIAMQSSGIMVKTNYGLIENIEFNKDVELLITLYKQKHTSFVLSTDLSLSAIKHVVQVALNILRYTSMDLYNGMVDRDLLAWNTYDLDLYHPTEIDIQSALHLAARAEQAALKLDPRIINTEGSIFNNRVSIKVIGNSYGMLQGYCTTWYSLSSGVIAKENSSMERGFSYTVARAIEDLQSPEYIGKKCASHALSRLSSKKLLTMKVPVVFAAEVAISLFRSLAVAISGEYVYRKCTFLLNAIGQQILPQWLSIEEHPHILKGIRSAPFDNEGVQTQQRDIVKDGILQSWLLSNYTARRLGLQSTGHAGDIYNWLIVGCNCEFDTMLKQMEKGFLITQLMGHGVNEMTGDYSRGASGFWVENGIIQYPVSGVTVAGNLKEMWKNIVSIGNDVEKRSSIQCGSIFLSEMKIGGD</sequence>
<dbReference type="GO" id="GO:0005829">
    <property type="term" value="C:cytosol"/>
    <property type="evidence" value="ECO:0007669"/>
    <property type="project" value="TreeGrafter"/>
</dbReference>
<evidence type="ECO:0000313" key="3">
    <source>
        <dbReference type="EMBL" id="VFP79971.1"/>
    </source>
</evidence>
<reference evidence="3 4" key="1">
    <citation type="submission" date="2019-02" db="EMBL/GenBank/DDBJ databases">
        <authorList>
            <person name="Manzano-Marin A."/>
            <person name="Manzano-Marin A."/>
        </authorList>
    </citation>
    <scope>NUCLEOTIDE SEQUENCE [LARGE SCALE GENOMIC DNA]</scope>
    <source>
        <strain evidence="3 4">ErCicuneomaculata</strain>
    </source>
</reference>